<dbReference type="SUPFAM" id="SSF53335">
    <property type="entry name" value="S-adenosyl-L-methionine-dependent methyltransferases"/>
    <property type="match status" value="1"/>
</dbReference>
<dbReference type="GO" id="GO:0003676">
    <property type="term" value="F:nucleic acid binding"/>
    <property type="evidence" value="ECO:0007669"/>
    <property type="project" value="InterPro"/>
</dbReference>
<dbReference type="InterPro" id="IPR029063">
    <property type="entry name" value="SAM-dependent_MTases_sf"/>
</dbReference>
<dbReference type="InterPro" id="IPR019874">
    <property type="entry name" value="RF_methyltr_PrmC"/>
</dbReference>
<dbReference type="InterPro" id="IPR040758">
    <property type="entry name" value="PrmC_N"/>
</dbReference>
<dbReference type="Proteomes" id="UP000249645">
    <property type="component" value="Unassembled WGS sequence"/>
</dbReference>
<proteinExistence type="inferred from homology"/>
<dbReference type="NCBIfam" id="TIGR03534">
    <property type="entry name" value="RF_mod_PrmC"/>
    <property type="match status" value="1"/>
</dbReference>
<dbReference type="Pfam" id="PF05175">
    <property type="entry name" value="MTS"/>
    <property type="match status" value="1"/>
</dbReference>
<dbReference type="HAMAP" id="MF_02126">
    <property type="entry name" value="RF_methyltr_PrmC"/>
    <property type="match status" value="1"/>
</dbReference>
<dbReference type="AlphaFoldDB" id="A0A2W5F5R9"/>
<dbReference type="InterPro" id="IPR002052">
    <property type="entry name" value="DNA_methylase_N6_adenine_CS"/>
</dbReference>
<comment type="catalytic activity">
    <reaction evidence="4 5">
        <text>L-glutaminyl-[peptide chain release factor] + S-adenosyl-L-methionine = N(5)-methyl-L-glutaminyl-[peptide chain release factor] + S-adenosyl-L-homocysteine + H(+)</text>
        <dbReference type="Rhea" id="RHEA:42896"/>
        <dbReference type="Rhea" id="RHEA-COMP:10271"/>
        <dbReference type="Rhea" id="RHEA-COMP:10272"/>
        <dbReference type="ChEBI" id="CHEBI:15378"/>
        <dbReference type="ChEBI" id="CHEBI:30011"/>
        <dbReference type="ChEBI" id="CHEBI:57856"/>
        <dbReference type="ChEBI" id="CHEBI:59789"/>
        <dbReference type="ChEBI" id="CHEBI:61891"/>
        <dbReference type="EC" id="2.1.1.297"/>
    </reaction>
</comment>
<reference evidence="8 9" key="1">
    <citation type="submission" date="2017-11" db="EMBL/GenBank/DDBJ databases">
        <title>Infants hospitalized years apart are colonized by the same room-sourced microbial strains.</title>
        <authorList>
            <person name="Brooks B."/>
            <person name="Olm M.R."/>
            <person name="Firek B.A."/>
            <person name="Baker R."/>
            <person name="Thomas B.C."/>
            <person name="Morowitz M.J."/>
            <person name="Banfield J.F."/>
        </authorList>
    </citation>
    <scope>NUCLEOTIDE SEQUENCE [LARGE SCALE GENOMIC DNA]</scope>
    <source>
        <strain evidence="8">S2_009_000_R2_76</strain>
    </source>
</reference>
<organism evidence="8 9">
    <name type="scientific">Pseudopedobacter saltans</name>
    <dbReference type="NCBI Taxonomy" id="151895"/>
    <lineage>
        <taxon>Bacteria</taxon>
        <taxon>Pseudomonadati</taxon>
        <taxon>Bacteroidota</taxon>
        <taxon>Sphingobacteriia</taxon>
        <taxon>Sphingobacteriales</taxon>
        <taxon>Sphingobacteriaceae</taxon>
        <taxon>Pseudopedobacter</taxon>
    </lineage>
</organism>
<dbReference type="Gene3D" id="1.10.8.10">
    <property type="entry name" value="DNA helicase RuvA subunit, C-terminal domain"/>
    <property type="match status" value="1"/>
</dbReference>
<dbReference type="CDD" id="cd02440">
    <property type="entry name" value="AdoMet_MTases"/>
    <property type="match status" value="1"/>
</dbReference>
<protein>
    <recommendedName>
        <fullName evidence="5">Release factor glutamine methyltransferase</fullName>
        <shortName evidence="5">RF MTase</shortName>
        <ecNumber evidence="5">2.1.1.297</ecNumber>
    </recommendedName>
    <alternativeName>
        <fullName evidence="5">N5-glutamine methyltransferase PrmC</fullName>
    </alternativeName>
    <alternativeName>
        <fullName evidence="5">Protein-(glutamine-N5) MTase PrmC</fullName>
    </alternativeName>
    <alternativeName>
        <fullName evidence="5">Protein-glutamine N-methyltransferase PrmC</fullName>
    </alternativeName>
</protein>
<dbReference type="PROSITE" id="PS00092">
    <property type="entry name" value="N6_MTASE"/>
    <property type="match status" value="1"/>
</dbReference>
<evidence type="ECO:0000259" key="6">
    <source>
        <dbReference type="Pfam" id="PF05175"/>
    </source>
</evidence>
<evidence type="ECO:0000259" key="7">
    <source>
        <dbReference type="Pfam" id="PF17827"/>
    </source>
</evidence>
<evidence type="ECO:0000313" key="9">
    <source>
        <dbReference type="Proteomes" id="UP000249645"/>
    </source>
</evidence>
<dbReference type="GO" id="GO:0102559">
    <property type="term" value="F:peptide chain release factor N(5)-glutamine methyltransferase activity"/>
    <property type="evidence" value="ECO:0007669"/>
    <property type="project" value="UniProtKB-EC"/>
</dbReference>
<dbReference type="NCBIfam" id="TIGR00536">
    <property type="entry name" value="hemK_fam"/>
    <property type="match status" value="1"/>
</dbReference>
<accession>A0A2W5F5R9</accession>
<dbReference type="Gene3D" id="3.40.50.150">
    <property type="entry name" value="Vaccinia Virus protein VP39"/>
    <property type="match status" value="1"/>
</dbReference>
<comment type="caution">
    <text evidence="8">The sequence shown here is derived from an EMBL/GenBank/DDBJ whole genome shotgun (WGS) entry which is preliminary data.</text>
</comment>
<evidence type="ECO:0000256" key="5">
    <source>
        <dbReference type="HAMAP-Rule" id="MF_02126"/>
    </source>
</evidence>
<keyword evidence="1 5" id="KW-0489">Methyltransferase</keyword>
<dbReference type="EMBL" id="QFOI01000122">
    <property type="protein sequence ID" value="PZP49207.1"/>
    <property type="molecule type" value="Genomic_DNA"/>
</dbReference>
<evidence type="ECO:0000256" key="1">
    <source>
        <dbReference type="ARBA" id="ARBA00022603"/>
    </source>
</evidence>
<comment type="function">
    <text evidence="5">Methylates the class 1 translation termination release factors RF1/PrfA and RF2/PrfB on the glutamine residue of the universally conserved GGQ motif.</text>
</comment>
<comment type="caution">
    <text evidence="5">Lacks conserved residue(s) required for the propagation of feature annotation.</text>
</comment>
<dbReference type="Pfam" id="PF17827">
    <property type="entry name" value="PrmC_N"/>
    <property type="match status" value="1"/>
</dbReference>
<evidence type="ECO:0000256" key="3">
    <source>
        <dbReference type="ARBA" id="ARBA00022691"/>
    </source>
</evidence>
<keyword evidence="2 5" id="KW-0808">Transferase</keyword>
<dbReference type="InterPro" id="IPR007848">
    <property type="entry name" value="Small_mtfrase_dom"/>
</dbReference>
<comment type="similarity">
    <text evidence="5">Belongs to the protein N5-glutamine methyltransferase family. PrmC subfamily.</text>
</comment>
<feature type="domain" description="Release factor glutamine methyltransferase N-terminal" evidence="7">
    <location>
        <begin position="22"/>
        <end position="75"/>
    </location>
</feature>
<name>A0A2W5F5R9_9SPHI</name>
<feature type="domain" description="Methyltransferase small" evidence="6">
    <location>
        <begin position="106"/>
        <end position="199"/>
    </location>
</feature>
<feature type="binding site" evidence="5">
    <location>
        <begin position="188"/>
        <end position="191"/>
    </location>
    <ligand>
        <name>substrate</name>
    </ligand>
</feature>
<dbReference type="InterPro" id="IPR050320">
    <property type="entry name" value="N5-glutamine_MTase"/>
</dbReference>
<feature type="binding site" evidence="5">
    <location>
        <position position="143"/>
    </location>
    <ligand>
        <name>S-adenosyl-L-methionine</name>
        <dbReference type="ChEBI" id="CHEBI:59789"/>
    </ligand>
</feature>
<feature type="binding site" evidence="5">
    <location>
        <begin position="120"/>
        <end position="124"/>
    </location>
    <ligand>
        <name>S-adenosyl-L-methionine</name>
        <dbReference type="ChEBI" id="CHEBI:59789"/>
    </ligand>
</feature>
<feature type="binding site" evidence="5">
    <location>
        <position position="188"/>
    </location>
    <ligand>
        <name>S-adenosyl-L-methionine</name>
        <dbReference type="ChEBI" id="CHEBI:59789"/>
    </ligand>
</feature>
<dbReference type="PANTHER" id="PTHR18895">
    <property type="entry name" value="HEMK METHYLTRANSFERASE"/>
    <property type="match status" value="1"/>
</dbReference>
<dbReference type="GO" id="GO:0032259">
    <property type="term" value="P:methylation"/>
    <property type="evidence" value="ECO:0007669"/>
    <property type="project" value="UniProtKB-KW"/>
</dbReference>
<dbReference type="EC" id="2.1.1.297" evidence="5"/>
<evidence type="ECO:0000313" key="8">
    <source>
        <dbReference type="EMBL" id="PZP49207.1"/>
    </source>
</evidence>
<evidence type="ECO:0000256" key="4">
    <source>
        <dbReference type="ARBA" id="ARBA00048391"/>
    </source>
</evidence>
<sequence>MTIQEAKKHLLDILITIYDQREAASIAAMVMEKLTGLDRIQSLIKKDAIVTLDQETLLEKWTKDLLAQRPVQYVLEEAWFYGFSFYVKEGVLIPRPETEQLVEWVMETMRDLPGTVLDIGSGSGCIAITLAKLKPHLHVFSVDKSEEALAIARENNRRLKTAVDFRQMDILAVDNIDIGKKLDAIVSNPPYIKEMEKQDMHTNVLNYEPEMALFVPDSDPLLFYRKIAELSSKTLRSEGYLFFEINEQYGKEVVNLLALLGFSDIELKKDIQGKDRMVKALWVVN</sequence>
<dbReference type="PANTHER" id="PTHR18895:SF74">
    <property type="entry name" value="MTRF1L RELEASE FACTOR GLUTAMINE METHYLTRANSFERASE"/>
    <property type="match status" value="1"/>
</dbReference>
<evidence type="ECO:0000256" key="2">
    <source>
        <dbReference type="ARBA" id="ARBA00022679"/>
    </source>
</evidence>
<gene>
    <name evidence="5 8" type="primary">prmC</name>
    <name evidence="8" type="ORF">DI598_08410</name>
</gene>
<dbReference type="InterPro" id="IPR004556">
    <property type="entry name" value="HemK-like"/>
</dbReference>
<keyword evidence="3 5" id="KW-0949">S-adenosyl-L-methionine</keyword>